<evidence type="ECO:0000313" key="2">
    <source>
        <dbReference type="Proteomes" id="UP000215914"/>
    </source>
</evidence>
<dbReference type="EMBL" id="MNCJ02000321">
    <property type="protein sequence ID" value="KAF5800717.1"/>
    <property type="molecule type" value="Genomic_DNA"/>
</dbReference>
<sequence>MSPKPPPPPPIIPNPPCGSCIVFFFKKKMKKKMIKKTSLSKTFSHKNQESEMCMWDGIERSCEEKGLLNKRWG</sequence>
<dbReference type="Gramene" id="mRNA:HanXRQr2_Chr06g0239861">
    <property type="protein sequence ID" value="CDS:HanXRQr2_Chr06g0239861.1"/>
    <property type="gene ID" value="HanXRQr2_Chr06g0239861"/>
</dbReference>
<evidence type="ECO:0000313" key="1">
    <source>
        <dbReference type="EMBL" id="KAF5800717.1"/>
    </source>
</evidence>
<gene>
    <name evidence="1" type="ORF">HanXRQr2_Chr06g0239861</name>
</gene>
<reference evidence="1" key="1">
    <citation type="journal article" date="2017" name="Nature">
        <title>The sunflower genome provides insights into oil metabolism, flowering and Asterid evolution.</title>
        <authorList>
            <person name="Badouin H."/>
            <person name="Gouzy J."/>
            <person name="Grassa C.J."/>
            <person name="Murat F."/>
            <person name="Staton S.E."/>
            <person name="Cottret L."/>
            <person name="Lelandais-Briere C."/>
            <person name="Owens G.L."/>
            <person name="Carrere S."/>
            <person name="Mayjonade B."/>
            <person name="Legrand L."/>
            <person name="Gill N."/>
            <person name="Kane N.C."/>
            <person name="Bowers J.E."/>
            <person name="Hubner S."/>
            <person name="Bellec A."/>
            <person name="Berard A."/>
            <person name="Berges H."/>
            <person name="Blanchet N."/>
            <person name="Boniface M.C."/>
            <person name="Brunel D."/>
            <person name="Catrice O."/>
            <person name="Chaidir N."/>
            <person name="Claudel C."/>
            <person name="Donnadieu C."/>
            <person name="Faraut T."/>
            <person name="Fievet G."/>
            <person name="Helmstetter N."/>
            <person name="King M."/>
            <person name="Knapp S.J."/>
            <person name="Lai Z."/>
            <person name="Le Paslier M.C."/>
            <person name="Lippi Y."/>
            <person name="Lorenzon L."/>
            <person name="Mandel J.R."/>
            <person name="Marage G."/>
            <person name="Marchand G."/>
            <person name="Marquand E."/>
            <person name="Bret-Mestries E."/>
            <person name="Morien E."/>
            <person name="Nambeesan S."/>
            <person name="Nguyen T."/>
            <person name="Pegot-Espagnet P."/>
            <person name="Pouilly N."/>
            <person name="Raftis F."/>
            <person name="Sallet E."/>
            <person name="Schiex T."/>
            <person name="Thomas J."/>
            <person name="Vandecasteele C."/>
            <person name="Vares D."/>
            <person name="Vear F."/>
            <person name="Vautrin S."/>
            <person name="Crespi M."/>
            <person name="Mangin B."/>
            <person name="Burke J.M."/>
            <person name="Salse J."/>
            <person name="Munos S."/>
            <person name="Vincourt P."/>
            <person name="Rieseberg L.H."/>
            <person name="Langlade N.B."/>
        </authorList>
    </citation>
    <scope>NUCLEOTIDE SEQUENCE</scope>
    <source>
        <tissue evidence="1">Leaves</tissue>
    </source>
</reference>
<keyword evidence="2" id="KW-1185">Reference proteome</keyword>
<protein>
    <submittedName>
        <fullName evidence="1">Uncharacterized protein</fullName>
    </submittedName>
</protein>
<proteinExistence type="predicted"/>
<accession>A0A9K3IPR7</accession>
<name>A0A9K3IPR7_HELAN</name>
<reference evidence="1" key="2">
    <citation type="submission" date="2020-06" db="EMBL/GenBank/DDBJ databases">
        <title>Helianthus annuus Genome sequencing and assembly Release 2.</title>
        <authorList>
            <person name="Gouzy J."/>
            <person name="Langlade N."/>
            <person name="Munos S."/>
        </authorList>
    </citation>
    <scope>NUCLEOTIDE SEQUENCE</scope>
    <source>
        <tissue evidence="1">Leaves</tissue>
    </source>
</reference>
<dbReference type="AlphaFoldDB" id="A0A9K3IPR7"/>
<organism evidence="1 2">
    <name type="scientific">Helianthus annuus</name>
    <name type="common">Common sunflower</name>
    <dbReference type="NCBI Taxonomy" id="4232"/>
    <lineage>
        <taxon>Eukaryota</taxon>
        <taxon>Viridiplantae</taxon>
        <taxon>Streptophyta</taxon>
        <taxon>Embryophyta</taxon>
        <taxon>Tracheophyta</taxon>
        <taxon>Spermatophyta</taxon>
        <taxon>Magnoliopsida</taxon>
        <taxon>eudicotyledons</taxon>
        <taxon>Gunneridae</taxon>
        <taxon>Pentapetalae</taxon>
        <taxon>asterids</taxon>
        <taxon>campanulids</taxon>
        <taxon>Asterales</taxon>
        <taxon>Asteraceae</taxon>
        <taxon>Asteroideae</taxon>
        <taxon>Heliantheae alliance</taxon>
        <taxon>Heliantheae</taxon>
        <taxon>Helianthus</taxon>
    </lineage>
</organism>
<comment type="caution">
    <text evidence="1">The sequence shown here is derived from an EMBL/GenBank/DDBJ whole genome shotgun (WGS) entry which is preliminary data.</text>
</comment>
<dbReference type="Proteomes" id="UP000215914">
    <property type="component" value="Unassembled WGS sequence"/>
</dbReference>